<evidence type="ECO:0000256" key="3">
    <source>
        <dbReference type="ARBA" id="ARBA00022676"/>
    </source>
</evidence>
<dbReference type="PANTHER" id="PTHR43646:SF2">
    <property type="entry name" value="GLYCOSYLTRANSFERASE 2-LIKE DOMAIN-CONTAINING PROTEIN"/>
    <property type="match status" value="1"/>
</dbReference>
<evidence type="ECO:0000313" key="7">
    <source>
        <dbReference type="EMBL" id="PIR72168.1"/>
    </source>
</evidence>
<dbReference type="InterPro" id="IPR001173">
    <property type="entry name" value="Glyco_trans_2-like"/>
</dbReference>
<dbReference type="SUPFAM" id="SSF53448">
    <property type="entry name" value="Nucleotide-diphospho-sugar transferases"/>
    <property type="match status" value="1"/>
</dbReference>
<protein>
    <submittedName>
        <fullName evidence="7">Glycosyl transferase family 2</fullName>
    </submittedName>
</protein>
<dbReference type="Pfam" id="PF00535">
    <property type="entry name" value="Glycos_transf_2"/>
    <property type="match status" value="1"/>
</dbReference>
<accession>A0A2M6NRN4</accession>
<reference evidence="8" key="1">
    <citation type="submission" date="2017-09" db="EMBL/GenBank/DDBJ databases">
        <title>Depth-based differentiation of microbial function through sediment-hosted aquifers and enrichment of novel symbionts in the deep terrestrial subsurface.</title>
        <authorList>
            <person name="Probst A.J."/>
            <person name="Ladd B."/>
            <person name="Jarett J.K."/>
            <person name="Geller-Mcgrath D.E."/>
            <person name="Sieber C.M.K."/>
            <person name="Emerson J.B."/>
            <person name="Anantharaman K."/>
            <person name="Thomas B.C."/>
            <person name="Malmstrom R."/>
            <person name="Stieglmeier M."/>
            <person name="Klingl A."/>
            <person name="Woyke T."/>
            <person name="Ryan C.M."/>
            <person name="Banfield J.F."/>
        </authorList>
    </citation>
    <scope>NUCLEOTIDE SEQUENCE [LARGE SCALE GENOMIC DNA]</scope>
</reference>
<evidence type="ECO:0000256" key="1">
    <source>
        <dbReference type="ARBA" id="ARBA00004236"/>
    </source>
</evidence>
<keyword evidence="3" id="KW-0328">Glycosyltransferase</keyword>
<sequence length="236" mass="27279">MLSIIIPTLNEENYLPLLLDSIKNQNFSGYEIIVADAGSRDKTVETVRNYDCQLIKGGSPSKGRNNGAKITKGDLFLFLDADVLLPEKFLEKALAEFKKRKLNIASFKLVPIRGKFASLFFNIFYNFPILLLEKILPHASMGILVEKELFWKLNGFDETIKLAEDHELARRAKKLGKFGLIRSTEIFISIRRFEKDGWLITALKYFLCELHMVFFGPVRTDIFNYQFGHYLENEKR</sequence>
<dbReference type="InterPro" id="IPR029044">
    <property type="entry name" value="Nucleotide-diphossugar_trans"/>
</dbReference>
<comment type="subcellular location">
    <subcellularLocation>
        <location evidence="1">Cell membrane</location>
    </subcellularLocation>
</comment>
<evidence type="ECO:0000256" key="5">
    <source>
        <dbReference type="ARBA" id="ARBA00023136"/>
    </source>
</evidence>
<evidence type="ECO:0000256" key="4">
    <source>
        <dbReference type="ARBA" id="ARBA00022679"/>
    </source>
</evidence>
<dbReference type="AlphaFoldDB" id="A0A2M6NRN4"/>
<dbReference type="EMBL" id="PFCJ01000022">
    <property type="protein sequence ID" value="PIR72168.1"/>
    <property type="molecule type" value="Genomic_DNA"/>
</dbReference>
<keyword evidence="2" id="KW-1003">Cell membrane</keyword>
<dbReference type="Proteomes" id="UP000228756">
    <property type="component" value="Unassembled WGS sequence"/>
</dbReference>
<keyword evidence="4 7" id="KW-0808">Transferase</keyword>
<evidence type="ECO:0000259" key="6">
    <source>
        <dbReference type="Pfam" id="PF00535"/>
    </source>
</evidence>
<proteinExistence type="predicted"/>
<evidence type="ECO:0000256" key="2">
    <source>
        <dbReference type="ARBA" id="ARBA00022475"/>
    </source>
</evidence>
<evidence type="ECO:0000313" key="8">
    <source>
        <dbReference type="Proteomes" id="UP000228756"/>
    </source>
</evidence>
<dbReference type="GO" id="GO:0005886">
    <property type="term" value="C:plasma membrane"/>
    <property type="evidence" value="ECO:0007669"/>
    <property type="project" value="UniProtKB-SubCell"/>
</dbReference>
<dbReference type="GO" id="GO:0016757">
    <property type="term" value="F:glycosyltransferase activity"/>
    <property type="evidence" value="ECO:0007669"/>
    <property type="project" value="UniProtKB-KW"/>
</dbReference>
<dbReference type="PANTHER" id="PTHR43646">
    <property type="entry name" value="GLYCOSYLTRANSFERASE"/>
    <property type="match status" value="1"/>
</dbReference>
<feature type="domain" description="Glycosyltransferase 2-like" evidence="6">
    <location>
        <begin position="3"/>
        <end position="116"/>
    </location>
</feature>
<comment type="caution">
    <text evidence="7">The sequence shown here is derived from an EMBL/GenBank/DDBJ whole genome shotgun (WGS) entry which is preliminary data.</text>
</comment>
<name>A0A2M6NRN4_9BACT</name>
<gene>
    <name evidence="7" type="ORF">COU42_02485</name>
</gene>
<keyword evidence="5" id="KW-0472">Membrane</keyword>
<dbReference type="Gene3D" id="3.90.550.10">
    <property type="entry name" value="Spore Coat Polysaccharide Biosynthesis Protein SpsA, Chain A"/>
    <property type="match status" value="1"/>
</dbReference>
<organism evidence="7 8">
    <name type="scientific">Candidatus Nealsonbacteria bacterium CG10_big_fil_rev_8_21_14_0_10_36_24</name>
    <dbReference type="NCBI Taxonomy" id="1974710"/>
    <lineage>
        <taxon>Bacteria</taxon>
        <taxon>Candidatus Nealsoniibacteriota</taxon>
    </lineage>
</organism>